<dbReference type="InterPro" id="IPR011528">
    <property type="entry name" value="NERD"/>
</dbReference>
<evidence type="ECO:0000313" key="3">
    <source>
        <dbReference type="EMBL" id="UYC79370.1"/>
    </source>
</evidence>
<evidence type="ECO:0000313" key="4">
    <source>
        <dbReference type="Proteomes" id="UP001062223"/>
    </source>
</evidence>
<dbReference type="RefSeq" id="WP_262137630.1">
    <property type="nucleotide sequence ID" value="NZ_CP106879.1"/>
</dbReference>
<dbReference type="AlphaFoldDB" id="A0A9Q9P539"/>
<organism evidence="3 4">
    <name type="scientific">Curtobacterium poinsettiae</name>
    <dbReference type="NCBI Taxonomy" id="159612"/>
    <lineage>
        <taxon>Bacteria</taxon>
        <taxon>Bacillati</taxon>
        <taxon>Actinomycetota</taxon>
        <taxon>Actinomycetes</taxon>
        <taxon>Micrococcales</taxon>
        <taxon>Microbacteriaceae</taxon>
        <taxon>Curtobacterium</taxon>
    </lineage>
</organism>
<dbReference type="PROSITE" id="PS50965">
    <property type="entry name" value="NERD"/>
    <property type="match status" value="1"/>
</dbReference>
<reference evidence="3" key="1">
    <citation type="submission" date="2022-09" db="EMBL/GenBank/DDBJ databases">
        <title>Taxonomy of Curtobacterium flaccumfaciens.</title>
        <authorList>
            <person name="Osdaghi E."/>
            <person name="Taghavi S.M."/>
            <person name="Hamidizade M."/>
            <person name="Abachi H."/>
            <person name="Fazliarab A."/>
            <person name="Baeyen S."/>
            <person name="Portier P."/>
            <person name="Van Vaerenbergh J."/>
            <person name="Jacques M.-A."/>
        </authorList>
    </citation>
    <scope>NUCLEOTIDE SEQUENCE</scope>
    <source>
        <strain evidence="3">AGQB46</strain>
    </source>
</reference>
<dbReference type="EMBL" id="CP106879">
    <property type="protein sequence ID" value="UYC79370.1"/>
    <property type="molecule type" value="Genomic_DNA"/>
</dbReference>
<evidence type="ECO:0000259" key="2">
    <source>
        <dbReference type="PROSITE" id="PS50965"/>
    </source>
</evidence>
<gene>
    <name evidence="3" type="ORF">OE229_09395</name>
</gene>
<protein>
    <submittedName>
        <fullName evidence="3">NERD domain-containing protein</fullName>
    </submittedName>
</protein>
<name>A0A9Q9P539_9MICO</name>
<keyword evidence="1" id="KW-1133">Transmembrane helix</keyword>
<dbReference type="Proteomes" id="UP001062223">
    <property type="component" value="Chromosome"/>
</dbReference>
<feature type="domain" description="NERD" evidence="2">
    <location>
        <begin position="65"/>
        <end position="176"/>
    </location>
</feature>
<feature type="transmembrane region" description="Helical" evidence="1">
    <location>
        <begin position="259"/>
        <end position="284"/>
    </location>
</feature>
<evidence type="ECO:0000256" key="1">
    <source>
        <dbReference type="SAM" id="Phobius"/>
    </source>
</evidence>
<keyword evidence="1" id="KW-0472">Membrane</keyword>
<accession>A0A9Q9P539</accession>
<keyword evidence="1" id="KW-0812">Transmembrane</keyword>
<proteinExistence type="predicted"/>
<dbReference type="Pfam" id="PF08378">
    <property type="entry name" value="NERD"/>
    <property type="match status" value="1"/>
</dbReference>
<sequence>MGEHTITADRPSPKGTAPLTLRARKPGYAVMQQCLAIQAEGRALTTWQRFWGHDPLRPEARSWFKGAIGERHVAAQLEALGPDCTVLHAVPVGKGSTDIDHVVVGPTGVFSINTKNHSGHAVWAGGRTLMVNGQRTPHLHRALAEGERATALLSAAAGGPILVQPILVVEAAELRFGKKPPAAVILEPERLGSWIRGLPRVHSDEAVRFLSMLAEERRTWHVDAVVIDDTLRHVQRFERLEREIAGARSRRSLMRRARVLAVLAVPAGGLLGYWWAVAAAAMAAA</sequence>
<dbReference type="KEGG" id="cpoi:OE229_09395"/>